<gene>
    <name evidence="1" type="ORF">AD1_062</name>
</gene>
<keyword evidence="2" id="KW-1185">Reference proteome</keyword>
<proteinExistence type="predicted"/>
<dbReference type="EMBL" id="MH460463">
    <property type="protein sequence ID" value="AXG67106.1"/>
    <property type="molecule type" value="Genomic_DNA"/>
</dbReference>
<accession>A0A384ZY05</accession>
<dbReference type="Proteomes" id="UP000262440">
    <property type="component" value="Segment"/>
</dbReference>
<evidence type="ECO:0000313" key="1">
    <source>
        <dbReference type="EMBL" id="AXG67106.1"/>
    </source>
</evidence>
<reference evidence="1 2" key="1">
    <citation type="journal article" date="2018" name="Front. Microbiol.">
        <title>Jumbo Bacteriophages Are Represented Within an Increasing Diversity of Environmental Viruses Infecting the Emerging Phytopathogen, Dickeya solani.</title>
        <authorList>
            <person name="Day A.W."/>
            <person name="Ahn J."/>
            <person name="Salmond G.P.C."/>
        </authorList>
    </citation>
    <scope>NUCLEOTIDE SEQUENCE [LARGE SCALE GENOMIC DNA]</scope>
</reference>
<protein>
    <submittedName>
        <fullName evidence="1">Uncharacterized protein</fullName>
    </submittedName>
</protein>
<sequence length="108" mass="12379">MAMTELQFALSLFGQKCTEAALLATEAQQFGMEHKDGSGKTVEERLYSNMRDIDAARYLLEEKTRGFEYVPDLIRSLDRTDELRALIEQAKDSGHVMREDEADEDEEE</sequence>
<name>A0A384ZY05_9CAUD</name>
<evidence type="ECO:0000313" key="2">
    <source>
        <dbReference type="Proteomes" id="UP000262440"/>
    </source>
</evidence>
<organism evidence="1 2">
    <name type="scientific">Dickeya phage vB_DsoM_AD1</name>
    <dbReference type="NCBI Taxonomy" id="2283029"/>
    <lineage>
        <taxon>Viruses</taxon>
        <taxon>Duplodnaviria</taxon>
        <taxon>Heunggongvirae</taxon>
        <taxon>Uroviricota</taxon>
        <taxon>Caudoviricetes</taxon>
        <taxon>Alexandravirus</taxon>
        <taxon>Alexandravirus AD1</taxon>
    </lineage>
</organism>